<dbReference type="AlphaFoldDB" id="A0AAD7IX42"/>
<sequence>MLTCEPASHDLHYLRYLLSSFVPGPATQQSRNTITVTAFKGHLCGVNKGARIDVGRRRRSGSSTPTFIDLKQNSTTYTDLHRPTQTLLCICAVTTLYYYTLASIYRSSAPKLG</sequence>
<reference evidence="1" key="1">
    <citation type="submission" date="2023-03" db="EMBL/GenBank/DDBJ databases">
        <title>Massive genome expansion in bonnet fungi (Mycena s.s.) driven by repeated elements and novel gene families across ecological guilds.</title>
        <authorList>
            <consortium name="Lawrence Berkeley National Laboratory"/>
            <person name="Harder C.B."/>
            <person name="Miyauchi S."/>
            <person name="Viragh M."/>
            <person name="Kuo A."/>
            <person name="Thoen E."/>
            <person name="Andreopoulos B."/>
            <person name="Lu D."/>
            <person name="Skrede I."/>
            <person name="Drula E."/>
            <person name="Henrissat B."/>
            <person name="Morin E."/>
            <person name="Kohler A."/>
            <person name="Barry K."/>
            <person name="LaButti K."/>
            <person name="Morin E."/>
            <person name="Salamov A."/>
            <person name="Lipzen A."/>
            <person name="Mereny Z."/>
            <person name="Hegedus B."/>
            <person name="Baldrian P."/>
            <person name="Stursova M."/>
            <person name="Weitz H."/>
            <person name="Taylor A."/>
            <person name="Grigoriev I.V."/>
            <person name="Nagy L.G."/>
            <person name="Martin F."/>
            <person name="Kauserud H."/>
        </authorList>
    </citation>
    <scope>NUCLEOTIDE SEQUENCE</scope>
    <source>
        <strain evidence="1">CBHHK182m</strain>
    </source>
</reference>
<accession>A0AAD7IX42</accession>
<gene>
    <name evidence="1" type="ORF">B0H16DRAFT_1460462</name>
</gene>
<evidence type="ECO:0000313" key="1">
    <source>
        <dbReference type="EMBL" id="KAJ7751137.1"/>
    </source>
</evidence>
<evidence type="ECO:0000313" key="2">
    <source>
        <dbReference type="Proteomes" id="UP001215598"/>
    </source>
</evidence>
<comment type="caution">
    <text evidence="1">The sequence shown here is derived from an EMBL/GenBank/DDBJ whole genome shotgun (WGS) entry which is preliminary data.</text>
</comment>
<protein>
    <submittedName>
        <fullName evidence="1">Uncharacterized protein</fullName>
    </submittedName>
</protein>
<organism evidence="1 2">
    <name type="scientific">Mycena metata</name>
    <dbReference type="NCBI Taxonomy" id="1033252"/>
    <lineage>
        <taxon>Eukaryota</taxon>
        <taxon>Fungi</taxon>
        <taxon>Dikarya</taxon>
        <taxon>Basidiomycota</taxon>
        <taxon>Agaricomycotina</taxon>
        <taxon>Agaricomycetes</taxon>
        <taxon>Agaricomycetidae</taxon>
        <taxon>Agaricales</taxon>
        <taxon>Marasmiineae</taxon>
        <taxon>Mycenaceae</taxon>
        <taxon>Mycena</taxon>
    </lineage>
</organism>
<dbReference type="Proteomes" id="UP001215598">
    <property type="component" value="Unassembled WGS sequence"/>
</dbReference>
<name>A0AAD7IX42_9AGAR</name>
<keyword evidence="2" id="KW-1185">Reference proteome</keyword>
<proteinExistence type="predicted"/>
<dbReference type="EMBL" id="JARKIB010000063">
    <property type="protein sequence ID" value="KAJ7751137.1"/>
    <property type="molecule type" value="Genomic_DNA"/>
</dbReference>